<evidence type="ECO:0000313" key="2">
    <source>
        <dbReference type="EMBL" id="KAJ8944175.1"/>
    </source>
</evidence>
<sequence>MITKFRYIFKNDKKAAFTYQCFLKCIFSFKVLLIFSFCYCVCGDEINNLVFKYKYRNVRHCKKPLNSINNNNDELQPFYRKNILENPLYLIFLIFLGILFILMFLGGYK</sequence>
<organism evidence="2 3">
    <name type="scientific">Rhamnusium bicolor</name>
    <dbReference type="NCBI Taxonomy" id="1586634"/>
    <lineage>
        <taxon>Eukaryota</taxon>
        <taxon>Metazoa</taxon>
        <taxon>Ecdysozoa</taxon>
        <taxon>Arthropoda</taxon>
        <taxon>Hexapoda</taxon>
        <taxon>Insecta</taxon>
        <taxon>Pterygota</taxon>
        <taxon>Neoptera</taxon>
        <taxon>Endopterygota</taxon>
        <taxon>Coleoptera</taxon>
        <taxon>Polyphaga</taxon>
        <taxon>Cucujiformia</taxon>
        <taxon>Chrysomeloidea</taxon>
        <taxon>Cerambycidae</taxon>
        <taxon>Lepturinae</taxon>
        <taxon>Rhagiini</taxon>
        <taxon>Rhamnusium</taxon>
    </lineage>
</organism>
<keyword evidence="1" id="KW-0812">Transmembrane</keyword>
<dbReference type="AlphaFoldDB" id="A0AAV8Y0H7"/>
<feature type="transmembrane region" description="Helical" evidence="1">
    <location>
        <begin position="21"/>
        <end position="46"/>
    </location>
</feature>
<evidence type="ECO:0000313" key="3">
    <source>
        <dbReference type="Proteomes" id="UP001162156"/>
    </source>
</evidence>
<evidence type="ECO:0000256" key="1">
    <source>
        <dbReference type="SAM" id="Phobius"/>
    </source>
</evidence>
<name>A0AAV8Y0H7_9CUCU</name>
<gene>
    <name evidence="2" type="ORF">NQ314_009537</name>
</gene>
<keyword evidence="3" id="KW-1185">Reference proteome</keyword>
<comment type="caution">
    <text evidence="2">The sequence shown here is derived from an EMBL/GenBank/DDBJ whole genome shotgun (WGS) entry which is preliminary data.</text>
</comment>
<accession>A0AAV8Y0H7</accession>
<proteinExistence type="predicted"/>
<reference evidence="2" key="1">
    <citation type="journal article" date="2023" name="Insect Mol. Biol.">
        <title>Genome sequencing provides insights into the evolution of gene families encoding plant cell wall-degrading enzymes in longhorned beetles.</title>
        <authorList>
            <person name="Shin N.R."/>
            <person name="Okamura Y."/>
            <person name="Kirsch R."/>
            <person name="Pauchet Y."/>
        </authorList>
    </citation>
    <scope>NUCLEOTIDE SEQUENCE</scope>
    <source>
        <strain evidence="2">RBIC_L_NR</strain>
    </source>
</reference>
<feature type="transmembrane region" description="Helical" evidence="1">
    <location>
        <begin position="88"/>
        <end position="108"/>
    </location>
</feature>
<keyword evidence="1" id="KW-1133">Transmembrane helix</keyword>
<keyword evidence="1" id="KW-0472">Membrane</keyword>
<dbReference type="Proteomes" id="UP001162156">
    <property type="component" value="Unassembled WGS sequence"/>
</dbReference>
<dbReference type="EMBL" id="JANEYF010002621">
    <property type="protein sequence ID" value="KAJ8944175.1"/>
    <property type="molecule type" value="Genomic_DNA"/>
</dbReference>
<protein>
    <submittedName>
        <fullName evidence="2">Uncharacterized protein</fullName>
    </submittedName>
</protein>